<evidence type="ECO:0000256" key="6">
    <source>
        <dbReference type="ARBA" id="ARBA00022989"/>
    </source>
</evidence>
<comment type="caution">
    <text evidence="9">The sequence shown here is derived from an EMBL/GenBank/DDBJ whole genome shotgun (WGS) entry which is preliminary data.</text>
</comment>
<feature type="transmembrane region" description="Helical" evidence="8">
    <location>
        <begin position="563"/>
        <end position="587"/>
    </location>
</feature>
<organism evidence="9 10">
    <name type="scientific">Phyllobacterium myrsinacearum</name>
    <dbReference type="NCBI Taxonomy" id="28101"/>
    <lineage>
        <taxon>Bacteria</taxon>
        <taxon>Pseudomonadati</taxon>
        <taxon>Pseudomonadota</taxon>
        <taxon>Alphaproteobacteria</taxon>
        <taxon>Hyphomicrobiales</taxon>
        <taxon>Phyllobacteriaceae</taxon>
        <taxon>Phyllobacterium</taxon>
    </lineage>
</organism>
<keyword evidence="10" id="KW-1185">Reference proteome</keyword>
<keyword evidence="3" id="KW-0813">Transport</keyword>
<feature type="transmembrane region" description="Helical" evidence="8">
    <location>
        <begin position="145"/>
        <end position="165"/>
    </location>
</feature>
<dbReference type="Pfam" id="PF01032">
    <property type="entry name" value="FecCD"/>
    <property type="match status" value="2"/>
</dbReference>
<protein>
    <submittedName>
        <fullName evidence="9">Fe(3+)-hydroxamate ABC transporter permease FhuB</fullName>
    </submittedName>
</protein>
<feature type="transmembrane region" description="Helical" evidence="8">
    <location>
        <begin position="120"/>
        <end position="138"/>
    </location>
</feature>
<evidence type="ECO:0000256" key="1">
    <source>
        <dbReference type="ARBA" id="ARBA00004651"/>
    </source>
</evidence>
<dbReference type="AlphaFoldDB" id="A0A2S9JPP2"/>
<keyword evidence="7 8" id="KW-0472">Membrane</keyword>
<feature type="transmembrane region" description="Helical" evidence="8">
    <location>
        <begin position="237"/>
        <end position="265"/>
    </location>
</feature>
<feature type="transmembrane region" description="Helical" evidence="8">
    <location>
        <begin position="639"/>
        <end position="656"/>
    </location>
</feature>
<feature type="transmembrane region" description="Helical" evidence="8">
    <location>
        <begin position="424"/>
        <end position="444"/>
    </location>
</feature>
<feature type="transmembrane region" description="Helical" evidence="8">
    <location>
        <begin position="277"/>
        <end position="295"/>
    </location>
</feature>
<keyword evidence="6 8" id="KW-1133">Transmembrane helix</keyword>
<dbReference type="CDD" id="cd06550">
    <property type="entry name" value="TM_ABC_iron-siderophores_like"/>
    <property type="match status" value="2"/>
</dbReference>
<comment type="similarity">
    <text evidence="2">Belongs to the binding-protein-dependent transport system permease family. FecCD subfamily.</text>
</comment>
<dbReference type="GO" id="GO:0033214">
    <property type="term" value="P:siderophore-iron import into cell"/>
    <property type="evidence" value="ECO:0007669"/>
    <property type="project" value="TreeGrafter"/>
</dbReference>
<feature type="transmembrane region" description="Helical" evidence="8">
    <location>
        <begin position="607"/>
        <end position="627"/>
    </location>
</feature>
<dbReference type="NCBIfam" id="NF007866">
    <property type="entry name" value="PRK10577.1-2"/>
    <property type="match status" value="1"/>
</dbReference>
<dbReference type="EMBL" id="PVBT01000002">
    <property type="protein sequence ID" value="PRD55208.1"/>
    <property type="molecule type" value="Genomic_DNA"/>
</dbReference>
<dbReference type="PANTHER" id="PTHR30472">
    <property type="entry name" value="FERRIC ENTEROBACTIN TRANSPORT SYSTEM PERMEASE PROTEIN"/>
    <property type="match status" value="1"/>
</dbReference>
<dbReference type="GO" id="GO:0005886">
    <property type="term" value="C:plasma membrane"/>
    <property type="evidence" value="ECO:0007669"/>
    <property type="project" value="UniProtKB-SubCell"/>
</dbReference>
<feature type="transmembrane region" description="Helical" evidence="8">
    <location>
        <begin position="519"/>
        <end position="542"/>
    </location>
</feature>
<dbReference type="OrthoDB" id="9811721at2"/>
<comment type="subcellular location">
    <subcellularLocation>
        <location evidence="1">Cell membrane</location>
        <topology evidence="1">Multi-pass membrane protein</topology>
    </subcellularLocation>
</comment>
<feature type="transmembrane region" description="Helical" evidence="8">
    <location>
        <begin position="95"/>
        <end position="114"/>
    </location>
</feature>
<proteinExistence type="inferred from homology"/>
<keyword evidence="5 8" id="KW-0812">Transmembrane</keyword>
<feature type="transmembrane region" description="Helical" evidence="8">
    <location>
        <begin position="63"/>
        <end position="83"/>
    </location>
</feature>
<feature type="transmembrane region" description="Helical" evidence="8">
    <location>
        <begin position="391"/>
        <end position="412"/>
    </location>
</feature>
<keyword evidence="4" id="KW-1003">Cell membrane</keyword>
<dbReference type="PANTHER" id="PTHR30472:SF37">
    <property type="entry name" value="FE(3+) DICITRATE TRANSPORT SYSTEM PERMEASE PROTEIN FECD-RELATED"/>
    <property type="match status" value="1"/>
</dbReference>
<evidence type="ECO:0000313" key="10">
    <source>
        <dbReference type="Proteomes" id="UP000238563"/>
    </source>
</evidence>
<sequence>MLRTSSSQRLIWTCLLWSLALGAAAFNLWPMINRLGVQAVFLPPLASDGDAVLLHYSLLPRLAMSVVCGFALGLSGALFQHVLRNPLASPSTLGIEAGAQLALGVAILWFPALLGWSRDLTTAIGGFAAMAAVFAVAWRFQFQPVTVILTGLVMGLYCTAITTIMVLMNDHYLAGLFVWGGGSLNQNDWRDVSALMPKIALFTFLAFLLARQLNVLTLGDAAQGLGMKLHTTRALTLMVAVALTTFTVSVVGIIGFLGLASPAIARAIGARRIRDRLIVAPLIGAGLLVLIDQILQMQAAVTGILLPTGAVTALIGVPALLIVMLRRKAAGQPTAAASPVRRSRNPVMLLTTLAGLLLLACVAAIFVGRGIDSAWAIHTGAVLDTLLPWRLPRLVAAVSAGMMLALAGSLLQRLTSNSMASPEVLGVSAGTAFGLLCVLFVVAQPDYIDRLLGGFLGASAVLIALFAMSWRKAQSGNQFLIVGVSLSAFLTAVVSVILASGDPRAMSLISWMTGSTYSVTASAAVISLVCAVVAMAVVPVFLRPLQHFALGEMSAHSHGVNVRTFRILILGFAALLTAIATLVVGPLSFVGLMAPHLAQRIGLTRGFAHLLGTALFGALLMAIADFIGRTAYFPWQLPTGLIATLLGGPVFALLLLRPRKAAKS</sequence>
<name>A0A2S9JPP2_9HYPH</name>
<accession>A0A2S9JPP2</accession>
<evidence type="ECO:0000256" key="3">
    <source>
        <dbReference type="ARBA" id="ARBA00022448"/>
    </source>
</evidence>
<dbReference type="SUPFAM" id="SSF81345">
    <property type="entry name" value="ABC transporter involved in vitamin B12 uptake, BtuC"/>
    <property type="match status" value="2"/>
</dbReference>
<dbReference type="Proteomes" id="UP000238563">
    <property type="component" value="Unassembled WGS sequence"/>
</dbReference>
<feature type="transmembrane region" description="Helical" evidence="8">
    <location>
        <begin position="450"/>
        <end position="467"/>
    </location>
</feature>
<feature type="transmembrane region" description="Helical" evidence="8">
    <location>
        <begin position="479"/>
        <end position="499"/>
    </location>
</feature>
<evidence type="ECO:0000313" key="9">
    <source>
        <dbReference type="EMBL" id="PRD55208.1"/>
    </source>
</evidence>
<dbReference type="Gene3D" id="1.10.3470.10">
    <property type="entry name" value="ABC transporter involved in vitamin B12 uptake, BtuC"/>
    <property type="match status" value="2"/>
</dbReference>
<gene>
    <name evidence="9" type="ORF">C5750_08525</name>
</gene>
<evidence type="ECO:0000256" key="8">
    <source>
        <dbReference type="SAM" id="Phobius"/>
    </source>
</evidence>
<dbReference type="RefSeq" id="WP_105733437.1">
    <property type="nucleotide sequence ID" value="NZ_PVBT01000002.1"/>
</dbReference>
<feature type="transmembrane region" description="Helical" evidence="8">
    <location>
        <begin position="346"/>
        <end position="371"/>
    </location>
</feature>
<evidence type="ECO:0000256" key="4">
    <source>
        <dbReference type="ARBA" id="ARBA00022475"/>
    </source>
</evidence>
<dbReference type="InterPro" id="IPR000522">
    <property type="entry name" value="ABC_transptr_permease_BtuC"/>
</dbReference>
<evidence type="ECO:0000256" key="5">
    <source>
        <dbReference type="ARBA" id="ARBA00022692"/>
    </source>
</evidence>
<dbReference type="GO" id="GO:0022857">
    <property type="term" value="F:transmembrane transporter activity"/>
    <property type="evidence" value="ECO:0007669"/>
    <property type="project" value="InterPro"/>
</dbReference>
<dbReference type="InterPro" id="IPR037294">
    <property type="entry name" value="ABC_BtuC-like"/>
</dbReference>
<feature type="transmembrane region" description="Helical" evidence="8">
    <location>
        <begin position="301"/>
        <end position="325"/>
    </location>
</feature>
<evidence type="ECO:0000256" key="7">
    <source>
        <dbReference type="ARBA" id="ARBA00023136"/>
    </source>
</evidence>
<reference evidence="9 10" key="1">
    <citation type="submission" date="2018-02" db="EMBL/GenBank/DDBJ databases">
        <title>The draft genome of Phyllobacterium myrsinacearum DSM5892.</title>
        <authorList>
            <person name="Li L."/>
            <person name="Liu L."/>
            <person name="Zhang X."/>
            <person name="Wang T."/>
        </authorList>
    </citation>
    <scope>NUCLEOTIDE SEQUENCE [LARGE SCALE GENOMIC DNA]</scope>
    <source>
        <strain evidence="9 10">DSM 5892</strain>
    </source>
</reference>
<evidence type="ECO:0000256" key="2">
    <source>
        <dbReference type="ARBA" id="ARBA00007935"/>
    </source>
</evidence>